<proteinExistence type="predicted"/>
<protein>
    <submittedName>
        <fullName evidence="2">Uncharacterized protein</fullName>
    </submittedName>
</protein>
<name>A0A8T2Z544_POPDE</name>
<dbReference type="Proteomes" id="UP000807159">
    <property type="component" value="Chromosome 3"/>
</dbReference>
<accession>A0A8T2Z544</accession>
<comment type="caution">
    <text evidence="2">The sequence shown here is derived from an EMBL/GenBank/DDBJ whole genome shotgun (WGS) entry which is preliminary data.</text>
</comment>
<evidence type="ECO:0000313" key="2">
    <source>
        <dbReference type="EMBL" id="KAH8512468.1"/>
    </source>
</evidence>
<feature type="compositionally biased region" description="Polar residues" evidence="1">
    <location>
        <begin position="41"/>
        <end position="53"/>
    </location>
</feature>
<feature type="region of interest" description="Disordered" evidence="1">
    <location>
        <begin position="1"/>
        <end position="153"/>
    </location>
</feature>
<keyword evidence="3" id="KW-1185">Reference proteome</keyword>
<gene>
    <name evidence="2" type="ORF">H0E87_005930</name>
</gene>
<dbReference type="EMBL" id="JACEGQ020000003">
    <property type="protein sequence ID" value="KAH8512468.1"/>
    <property type="molecule type" value="Genomic_DNA"/>
</dbReference>
<reference evidence="2" key="1">
    <citation type="journal article" date="2021" name="J. Hered.">
        <title>Genome Assembly of Salicaceae Populus deltoides (Eastern Cottonwood) I-69 Based on Nanopore Sequencing and Hi-C Technologies.</title>
        <authorList>
            <person name="Bai S."/>
            <person name="Wu H."/>
            <person name="Zhang J."/>
            <person name="Pan Z."/>
            <person name="Zhao W."/>
            <person name="Li Z."/>
            <person name="Tong C."/>
        </authorList>
    </citation>
    <scope>NUCLEOTIDE SEQUENCE</scope>
    <source>
        <tissue evidence="2">Leaf</tissue>
    </source>
</reference>
<feature type="compositionally biased region" description="Basic and acidic residues" evidence="1">
    <location>
        <begin position="21"/>
        <end position="31"/>
    </location>
</feature>
<evidence type="ECO:0000313" key="3">
    <source>
        <dbReference type="Proteomes" id="UP000807159"/>
    </source>
</evidence>
<dbReference type="AlphaFoldDB" id="A0A8T2Z544"/>
<evidence type="ECO:0000256" key="1">
    <source>
        <dbReference type="SAM" id="MobiDB-lite"/>
    </source>
</evidence>
<organism evidence="2 3">
    <name type="scientific">Populus deltoides</name>
    <name type="common">Eastern poplar</name>
    <name type="synonym">Eastern cottonwood</name>
    <dbReference type="NCBI Taxonomy" id="3696"/>
    <lineage>
        <taxon>Eukaryota</taxon>
        <taxon>Viridiplantae</taxon>
        <taxon>Streptophyta</taxon>
        <taxon>Embryophyta</taxon>
        <taxon>Tracheophyta</taxon>
        <taxon>Spermatophyta</taxon>
        <taxon>Magnoliopsida</taxon>
        <taxon>eudicotyledons</taxon>
        <taxon>Gunneridae</taxon>
        <taxon>Pentapetalae</taxon>
        <taxon>rosids</taxon>
        <taxon>fabids</taxon>
        <taxon>Malpighiales</taxon>
        <taxon>Salicaceae</taxon>
        <taxon>Saliceae</taxon>
        <taxon>Populus</taxon>
    </lineage>
</organism>
<sequence>MKTSRARGWDPPHASLNIHNRGWDPESLPKEKSKKQKPETPFSQLTYFNGSHKANSKKIHRRKSPKEAASHQGSQEVSSSHRRSEEAPPFQARNSGAERNQEVPVEHRAVDKEAAISKAGEGNSPRFQDRLEVPKQCCSSPSRGSRGIPCWVV</sequence>
<feature type="compositionally biased region" description="Basic and acidic residues" evidence="1">
    <location>
        <begin position="99"/>
        <end position="115"/>
    </location>
</feature>
<feature type="compositionally biased region" description="Basic residues" evidence="1">
    <location>
        <begin position="54"/>
        <end position="64"/>
    </location>
</feature>